<feature type="transmembrane region" description="Helical" evidence="1">
    <location>
        <begin position="6"/>
        <end position="29"/>
    </location>
</feature>
<keyword evidence="2" id="KW-0496">Mitochondrion</keyword>
<organism evidence="2">
    <name type="scientific">Margaritifera margaritifera</name>
    <name type="common">freshwater pearlshell mussel</name>
    <dbReference type="NCBI Taxonomy" id="2505931"/>
    <lineage>
        <taxon>Eukaryota</taxon>
        <taxon>Metazoa</taxon>
        <taxon>Spiralia</taxon>
        <taxon>Lophotrochozoa</taxon>
        <taxon>Mollusca</taxon>
        <taxon>Bivalvia</taxon>
        <taxon>Autobranchia</taxon>
        <taxon>Heteroconchia</taxon>
        <taxon>Palaeoheterodonta</taxon>
        <taxon>Unionida</taxon>
        <taxon>Unionoidea</taxon>
        <taxon>Margaritiferidae</taxon>
        <taxon>Margaritifera</taxon>
    </lineage>
</organism>
<evidence type="ECO:0000313" key="2">
    <source>
        <dbReference type="EMBL" id="QCX42047.1"/>
    </source>
</evidence>
<evidence type="ECO:0000256" key="1">
    <source>
        <dbReference type="SAM" id="Phobius"/>
    </source>
</evidence>
<proteinExistence type="predicted"/>
<geneLocation type="mitochondrion" evidence="2"/>
<protein>
    <submittedName>
        <fullName evidence="2">ATP synthase F0 subunit 8</fullName>
    </submittedName>
</protein>
<dbReference type="EMBL" id="MK421959">
    <property type="protein sequence ID" value="QCX42047.1"/>
    <property type="molecule type" value="Genomic_DNA"/>
</dbReference>
<keyword evidence="1" id="KW-0812">Transmembrane</keyword>
<keyword evidence="1" id="KW-0472">Membrane</keyword>
<reference evidence="2" key="1">
    <citation type="journal article" date="2019" name="Mitochondrial DNA Part B Resour">
        <title>The male and female complete mitochondrial genomes of the threatened freshwater pearl mussel Margaritifera margaritifera (Linnaeus, 1758) (Bivalvia: Margaritiferidae).</title>
        <authorList>
            <person name="Gomes-Dos-Santos A."/>
            <person name="Froufe E."/>
            <person name="Amaro R."/>
            <person name="Ondina P."/>
            <person name="Breton S."/>
            <person name="Guerra D."/>
            <person name="Aldridge D.C."/>
            <person name="Bolotov I.N."/>
            <person name="Vikhrev I.V."/>
            <person name="Gan H.M."/>
            <person name="Goncalves D.V."/>
            <person name="Bogan A.E."/>
            <person name="Sousa R."/>
            <person name="Stewart D."/>
            <person name="Teixeira A."/>
            <person name="Varandas S."/>
            <person name="Zanatta D."/>
            <person name="Lopes-Lima M."/>
        </authorList>
    </citation>
    <scope>NUCLEOTIDE SEQUENCE</scope>
</reference>
<name>A0A4Y5QSG2_9BIVA</name>
<sequence length="59" mass="6576">MPQLSPMSWSVISLLVVCYFLVVCTILWWSSVGSYCSSLPSKWEVGLLSRGFGFKRVSG</sequence>
<accession>A0A4Y5QSG2</accession>
<dbReference type="AlphaFoldDB" id="A0A4Y5QSG2"/>
<keyword evidence="1" id="KW-1133">Transmembrane helix</keyword>
<gene>
    <name evidence="2" type="primary">atp8</name>
</gene>